<proteinExistence type="predicted"/>
<dbReference type="Proteomes" id="UP001057402">
    <property type="component" value="Chromosome 10"/>
</dbReference>
<keyword evidence="2" id="KW-1185">Reference proteome</keyword>
<dbReference type="EMBL" id="CM042889">
    <property type="protein sequence ID" value="KAI4320187.1"/>
    <property type="molecule type" value="Genomic_DNA"/>
</dbReference>
<reference evidence="2" key="1">
    <citation type="journal article" date="2023" name="Front. Plant Sci.">
        <title>Chromosomal-level genome assembly of Melastoma candidum provides insights into trichome evolution.</title>
        <authorList>
            <person name="Zhong Y."/>
            <person name="Wu W."/>
            <person name="Sun C."/>
            <person name="Zou P."/>
            <person name="Liu Y."/>
            <person name="Dai S."/>
            <person name="Zhou R."/>
        </authorList>
    </citation>
    <scope>NUCLEOTIDE SEQUENCE [LARGE SCALE GENOMIC DNA]</scope>
</reference>
<protein>
    <submittedName>
        <fullName evidence="1">Uncharacterized protein</fullName>
    </submittedName>
</protein>
<sequence length="756" mass="83648">MALSVVSYGGVTLSIELRCRSFGNRKLRRGRLEFGRGGDWPRAAAAKASYDGEGGHVEVIGVGGRKDAVLDFCLESPYKSPALRLWTAVTKESTKLQLQRRLLEKDFVTDVVDPPSLLQSSPQAIIIVATAGYGLDQTYVVDFLRGARSPCTLIVAIILKPFPFEGQRRQNEVKFLVENIREYVDFCIDIDTNLLLKDAIVTLDEALKTANNAVLLAINAVAVLTSSEKKRKLFNLKQNKMNEVDVTDVIDQLRKYKEGKIGFGAGFDVKTSVLQALSECPFLGLGGKDFNSTAVCILTIFSADQIDVNVFLEAFREYSKYGGEVIVSSLHDSSMEAGLLLTTIITVGYLRENPKEEGILSRLVQSIPSLFNLWGKHNPQKSPMSDGSSPGPVGPMDAVEQRGMTEGCGSYSVKINKAGAPHSRVPEANFNREFNGAHFSSYEEGAVEFLENSERFGLHVQSPEGNPAFQREQLKSWNYGPGYEDAQVWARERRSESSAPLIASLSMFQLPVGVKHSGEPRDIKHNADSRQNGMGENDDLVKAELLTDKSHSSADLGLGALQSFYNAASTPLEDKCLDISKKQGNVSARAASMLDAERNNPRTWNPVIEMEYRGCIYKGRCHGGLPEGKGRLVLRDGSIYDGMWHNGKRSGSGTYYFSNGDVFQGSWRDDVMHGKGWFYFHTGDRWFANFWKGKANGEGRFYTKSGDVCTGDFKDGWRQGDFLCVGVDGQRFLETWDQGRLVSRQQITPTLDGKPE</sequence>
<evidence type="ECO:0000313" key="1">
    <source>
        <dbReference type="EMBL" id="KAI4320187.1"/>
    </source>
</evidence>
<accession>A0ACB9M7K1</accession>
<comment type="caution">
    <text evidence="1">The sequence shown here is derived from an EMBL/GenBank/DDBJ whole genome shotgun (WGS) entry which is preliminary data.</text>
</comment>
<evidence type="ECO:0000313" key="2">
    <source>
        <dbReference type="Proteomes" id="UP001057402"/>
    </source>
</evidence>
<name>A0ACB9M7K1_9MYRT</name>
<gene>
    <name evidence="1" type="ORF">MLD38_033693</name>
</gene>
<organism evidence="1 2">
    <name type="scientific">Melastoma candidum</name>
    <dbReference type="NCBI Taxonomy" id="119954"/>
    <lineage>
        <taxon>Eukaryota</taxon>
        <taxon>Viridiplantae</taxon>
        <taxon>Streptophyta</taxon>
        <taxon>Embryophyta</taxon>
        <taxon>Tracheophyta</taxon>
        <taxon>Spermatophyta</taxon>
        <taxon>Magnoliopsida</taxon>
        <taxon>eudicotyledons</taxon>
        <taxon>Gunneridae</taxon>
        <taxon>Pentapetalae</taxon>
        <taxon>rosids</taxon>
        <taxon>malvids</taxon>
        <taxon>Myrtales</taxon>
        <taxon>Melastomataceae</taxon>
        <taxon>Melastomatoideae</taxon>
        <taxon>Melastomateae</taxon>
        <taxon>Melastoma</taxon>
    </lineage>
</organism>